<proteinExistence type="predicted"/>
<dbReference type="Proteomes" id="UP000039324">
    <property type="component" value="Unassembled WGS sequence"/>
</dbReference>
<evidence type="ECO:0000313" key="6">
    <source>
        <dbReference type="Proteomes" id="UP000290189"/>
    </source>
</evidence>
<dbReference type="EMBL" id="CDSF01000024">
    <property type="protein sequence ID" value="CEO95449.1"/>
    <property type="molecule type" value="Genomic_DNA"/>
</dbReference>
<name>A0A0G4IJV4_PLABS</name>
<keyword evidence="2" id="KW-0472">Membrane</keyword>
<dbReference type="Proteomes" id="UP000290189">
    <property type="component" value="Unassembled WGS sequence"/>
</dbReference>
<evidence type="ECO:0000313" key="3">
    <source>
        <dbReference type="EMBL" id="CEO95449.1"/>
    </source>
</evidence>
<keyword evidence="4" id="KW-0496">Mitochondrion</keyword>
<feature type="region of interest" description="Disordered" evidence="1">
    <location>
        <begin position="38"/>
        <end position="85"/>
    </location>
</feature>
<keyword evidence="2" id="KW-0812">Transmembrane</keyword>
<evidence type="ECO:0000313" key="4">
    <source>
        <dbReference type="EMBL" id="SPR00323.1"/>
    </source>
</evidence>
<feature type="transmembrane region" description="Helical" evidence="2">
    <location>
        <begin position="12"/>
        <end position="34"/>
    </location>
</feature>
<evidence type="ECO:0000313" key="5">
    <source>
        <dbReference type="Proteomes" id="UP000039324"/>
    </source>
</evidence>
<keyword evidence="5" id="KW-1185">Reference proteome</keyword>
<keyword evidence="2" id="KW-1133">Transmembrane helix</keyword>
<reference evidence="4 6" key="2">
    <citation type="submission" date="2018-03" db="EMBL/GenBank/DDBJ databases">
        <authorList>
            <person name="Fogelqvist J."/>
        </authorList>
    </citation>
    <scope>NUCLEOTIDE SEQUENCE [LARGE SCALE GENOMIC DNA]</scope>
</reference>
<dbReference type="EMBL" id="OVEO01000014">
    <property type="protein sequence ID" value="SPR00323.1"/>
    <property type="molecule type" value="Genomic_DNA"/>
</dbReference>
<evidence type="ECO:0000256" key="2">
    <source>
        <dbReference type="SAM" id="Phobius"/>
    </source>
</evidence>
<dbReference type="AlphaFoldDB" id="A0A0G4IJV4"/>
<feature type="compositionally biased region" description="Basic residues" evidence="1">
    <location>
        <begin position="54"/>
        <end position="63"/>
    </location>
</feature>
<sequence length="154" mass="16882">MQATILVDLLYNVAFLASLLAVAAASVSLSVSTLTSKPAYRRHSASEPAPPTNARKRVVRPRARSNDKRHSGDQGPRAAVTPVEDTYSAEDRRDLAIFGWTEDFLNEEPLTLEEVNLSAAELALLHAIKERRRSEQSILLRQMAVALQASSQAC</sequence>
<gene>
    <name evidence="3" type="ORF">PBRA_004175</name>
    <name evidence="4" type="ORF">PLBR_LOCUS7538</name>
</gene>
<accession>A0A0G4IJV4</accession>
<geneLocation type="mitochondrion" evidence="4"/>
<evidence type="ECO:0000256" key="1">
    <source>
        <dbReference type="SAM" id="MobiDB-lite"/>
    </source>
</evidence>
<protein>
    <submittedName>
        <fullName evidence="3">Uncharacterized protein</fullName>
    </submittedName>
</protein>
<reference evidence="3 5" key="1">
    <citation type="submission" date="2015-02" db="EMBL/GenBank/DDBJ databases">
        <authorList>
            <person name="Chooi Y.-H."/>
        </authorList>
    </citation>
    <scope>NUCLEOTIDE SEQUENCE [LARGE SCALE GENOMIC DNA]</scope>
    <source>
        <strain evidence="3">E3</strain>
    </source>
</reference>
<organism evidence="3 5">
    <name type="scientific">Plasmodiophora brassicae</name>
    <name type="common">Clubroot disease agent</name>
    <dbReference type="NCBI Taxonomy" id="37360"/>
    <lineage>
        <taxon>Eukaryota</taxon>
        <taxon>Sar</taxon>
        <taxon>Rhizaria</taxon>
        <taxon>Endomyxa</taxon>
        <taxon>Phytomyxea</taxon>
        <taxon>Plasmodiophorida</taxon>
        <taxon>Plasmodiophoridae</taxon>
        <taxon>Plasmodiophora</taxon>
    </lineage>
</organism>